<gene>
    <name evidence="2" type="ORF">AMORRO_LOCUS15702</name>
</gene>
<sequence length="110" mass="12223">MSSSEKSPFDPPTSPSSTSPASNEDAKPQPPVDTDTDSTEPSIPPRLTPPLFIFRTNSRNIYINPLTNLTSIPSPNESNQKPEEPPKWDEMCLQWCKQKDKNRGQGINPT</sequence>
<dbReference type="OrthoDB" id="5569779at2759"/>
<dbReference type="AlphaFoldDB" id="A0A9N9NRP6"/>
<proteinExistence type="predicted"/>
<feature type="region of interest" description="Disordered" evidence="1">
    <location>
        <begin position="1"/>
        <end position="51"/>
    </location>
</feature>
<feature type="compositionally biased region" description="Polar residues" evidence="1">
    <location>
        <begin position="66"/>
        <end position="79"/>
    </location>
</feature>
<evidence type="ECO:0000313" key="3">
    <source>
        <dbReference type="Proteomes" id="UP000789342"/>
    </source>
</evidence>
<protein>
    <submittedName>
        <fullName evidence="2">10619_t:CDS:1</fullName>
    </submittedName>
</protein>
<feature type="region of interest" description="Disordered" evidence="1">
    <location>
        <begin position="66"/>
        <end position="89"/>
    </location>
</feature>
<evidence type="ECO:0000256" key="1">
    <source>
        <dbReference type="SAM" id="MobiDB-lite"/>
    </source>
</evidence>
<name>A0A9N9NRP6_9GLOM</name>
<dbReference type="Proteomes" id="UP000789342">
    <property type="component" value="Unassembled WGS sequence"/>
</dbReference>
<accession>A0A9N9NRP6</accession>
<feature type="compositionally biased region" description="Basic and acidic residues" evidence="1">
    <location>
        <begin position="80"/>
        <end position="89"/>
    </location>
</feature>
<organism evidence="2 3">
    <name type="scientific">Acaulospora morrowiae</name>
    <dbReference type="NCBI Taxonomy" id="94023"/>
    <lineage>
        <taxon>Eukaryota</taxon>
        <taxon>Fungi</taxon>
        <taxon>Fungi incertae sedis</taxon>
        <taxon>Mucoromycota</taxon>
        <taxon>Glomeromycotina</taxon>
        <taxon>Glomeromycetes</taxon>
        <taxon>Diversisporales</taxon>
        <taxon>Acaulosporaceae</taxon>
        <taxon>Acaulospora</taxon>
    </lineage>
</organism>
<dbReference type="EMBL" id="CAJVPV010038984">
    <property type="protein sequence ID" value="CAG8757600.1"/>
    <property type="molecule type" value="Genomic_DNA"/>
</dbReference>
<reference evidence="2" key="1">
    <citation type="submission" date="2021-06" db="EMBL/GenBank/DDBJ databases">
        <authorList>
            <person name="Kallberg Y."/>
            <person name="Tangrot J."/>
            <person name="Rosling A."/>
        </authorList>
    </citation>
    <scope>NUCLEOTIDE SEQUENCE</scope>
    <source>
        <strain evidence="2">CL551</strain>
    </source>
</reference>
<comment type="caution">
    <text evidence="2">The sequence shown here is derived from an EMBL/GenBank/DDBJ whole genome shotgun (WGS) entry which is preliminary data.</text>
</comment>
<feature type="non-terminal residue" evidence="2">
    <location>
        <position position="110"/>
    </location>
</feature>
<evidence type="ECO:0000313" key="2">
    <source>
        <dbReference type="EMBL" id="CAG8757600.1"/>
    </source>
</evidence>
<keyword evidence="3" id="KW-1185">Reference proteome</keyword>